<accession>D4DB11</accession>
<dbReference type="Proteomes" id="UP000008383">
    <property type="component" value="Unassembled WGS sequence"/>
</dbReference>
<dbReference type="RefSeq" id="XP_003021568.1">
    <property type="nucleotide sequence ID" value="XM_003021522.1"/>
</dbReference>
<name>D4DB11_TRIVH</name>
<protein>
    <submittedName>
        <fullName evidence="1">Uncharacterized protein</fullName>
    </submittedName>
</protein>
<dbReference type="OrthoDB" id="4182065at2759"/>
<gene>
    <name evidence="1" type="ORF">TRV_04310</name>
</gene>
<dbReference type="EMBL" id="ACYE01000219">
    <property type="protein sequence ID" value="EFE40950.1"/>
    <property type="molecule type" value="Genomic_DNA"/>
</dbReference>
<dbReference type="GeneID" id="9578529"/>
<organism evidence="1 2">
    <name type="scientific">Trichophyton verrucosum (strain HKI 0517)</name>
    <dbReference type="NCBI Taxonomy" id="663202"/>
    <lineage>
        <taxon>Eukaryota</taxon>
        <taxon>Fungi</taxon>
        <taxon>Dikarya</taxon>
        <taxon>Ascomycota</taxon>
        <taxon>Pezizomycotina</taxon>
        <taxon>Eurotiomycetes</taxon>
        <taxon>Eurotiomycetidae</taxon>
        <taxon>Onygenales</taxon>
        <taxon>Arthrodermataceae</taxon>
        <taxon>Trichophyton</taxon>
    </lineage>
</organism>
<comment type="caution">
    <text evidence="1">The sequence shown here is derived from an EMBL/GenBank/DDBJ whole genome shotgun (WGS) entry which is preliminary data.</text>
</comment>
<dbReference type="HOGENOM" id="CLU_1332776_0_0_1"/>
<evidence type="ECO:0000313" key="1">
    <source>
        <dbReference type="EMBL" id="EFE40950.1"/>
    </source>
</evidence>
<dbReference type="KEGG" id="tve:TRV_04310"/>
<reference evidence="2" key="1">
    <citation type="journal article" date="2011" name="Genome Biol.">
        <title>Comparative and functional genomics provide insights into the pathogenicity of dermatophytic fungi.</title>
        <authorList>
            <person name="Burmester A."/>
            <person name="Shelest E."/>
            <person name="Gloeckner G."/>
            <person name="Heddergott C."/>
            <person name="Schindler S."/>
            <person name="Staib P."/>
            <person name="Heidel A."/>
            <person name="Felder M."/>
            <person name="Petzold A."/>
            <person name="Szafranski K."/>
            <person name="Feuermann M."/>
            <person name="Pedruzzi I."/>
            <person name="Priebe S."/>
            <person name="Groth M."/>
            <person name="Winkler R."/>
            <person name="Li W."/>
            <person name="Kniemeyer O."/>
            <person name="Schroeckh V."/>
            <person name="Hertweck C."/>
            <person name="Hube B."/>
            <person name="White T.C."/>
            <person name="Platzer M."/>
            <person name="Guthke R."/>
            <person name="Heitman J."/>
            <person name="Woestemeyer J."/>
            <person name="Zipfel P.F."/>
            <person name="Monod M."/>
            <person name="Brakhage A.A."/>
        </authorList>
    </citation>
    <scope>NUCLEOTIDE SEQUENCE [LARGE SCALE GENOMIC DNA]</scope>
    <source>
        <strain evidence="2">HKI 0517</strain>
    </source>
</reference>
<proteinExistence type="predicted"/>
<evidence type="ECO:0000313" key="2">
    <source>
        <dbReference type="Proteomes" id="UP000008383"/>
    </source>
</evidence>
<keyword evidence="2" id="KW-1185">Reference proteome</keyword>
<dbReference type="AlphaFoldDB" id="D4DB11"/>
<sequence length="206" mass="22655">MPSSVLFPAMRTLLLLKYVFSLIYLNAICCQTVSAISVVSREGLPMTLSDKCAEALISDVACDPNVLDFKPGYYYSPEILQRACTDTCKSALDSYLDRVKSSCGTETIVGPFDLEASALIVPGMRKDLFQKTCLQDNGRYCNNVAATAAVIADPGGMAWFKYFCFIKIGCQSSREVQFLDSIISARFLQEPFHQILVTCASSKAFN</sequence>